<comment type="subcellular location">
    <subcellularLocation>
        <location evidence="1">Cell outer membrane</location>
        <topology evidence="1">Multi-pass membrane protein</topology>
    </subcellularLocation>
</comment>
<dbReference type="InterPro" id="IPR003715">
    <property type="entry name" value="Poly_export_N"/>
</dbReference>
<dbReference type="Gene3D" id="3.30.1950.10">
    <property type="entry name" value="wza like domain"/>
    <property type="match status" value="1"/>
</dbReference>
<organism evidence="18 19">
    <name type="scientific">Labilibaculum manganireducens</name>
    <dbReference type="NCBI Taxonomy" id="1940525"/>
    <lineage>
        <taxon>Bacteria</taxon>
        <taxon>Pseudomonadati</taxon>
        <taxon>Bacteroidota</taxon>
        <taxon>Bacteroidia</taxon>
        <taxon>Marinilabiliales</taxon>
        <taxon>Marinifilaceae</taxon>
        <taxon>Labilibaculum</taxon>
    </lineage>
</organism>
<evidence type="ECO:0000313" key="18">
    <source>
        <dbReference type="EMBL" id="PKQ67970.1"/>
    </source>
</evidence>
<dbReference type="GO" id="GO:0046930">
    <property type="term" value="C:pore complex"/>
    <property type="evidence" value="ECO:0007669"/>
    <property type="project" value="UniProtKB-KW"/>
</dbReference>
<proteinExistence type="inferred from homology"/>
<dbReference type="EMBL" id="MVDE01000006">
    <property type="protein sequence ID" value="PKQ67970.1"/>
    <property type="molecule type" value="Genomic_DNA"/>
</dbReference>
<evidence type="ECO:0008006" key="20">
    <source>
        <dbReference type="Google" id="ProtNLM"/>
    </source>
</evidence>
<evidence type="ECO:0000313" key="19">
    <source>
        <dbReference type="Proteomes" id="UP000233618"/>
    </source>
</evidence>
<feature type="transmembrane region" description="Helical" evidence="15">
    <location>
        <begin position="241"/>
        <end position="261"/>
    </location>
</feature>
<gene>
    <name evidence="18" type="ORF">BZG01_06285</name>
</gene>
<evidence type="ECO:0000256" key="8">
    <source>
        <dbReference type="ARBA" id="ARBA00023047"/>
    </source>
</evidence>
<dbReference type="RefSeq" id="WP_101308980.1">
    <property type="nucleotide sequence ID" value="NZ_MVDE01000006.1"/>
</dbReference>
<comment type="similarity">
    <text evidence="2">Belongs to the BexD/CtrA/VexA family.</text>
</comment>
<feature type="domain" description="SLBB" evidence="17">
    <location>
        <begin position="149"/>
        <end position="228"/>
    </location>
</feature>
<evidence type="ECO:0000256" key="14">
    <source>
        <dbReference type="ARBA" id="ARBA00023288"/>
    </source>
</evidence>
<comment type="caution">
    <text evidence="18">The sequence shown here is derived from an EMBL/GenBank/DDBJ whole genome shotgun (WGS) entry which is preliminary data.</text>
</comment>
<keyword evidence="14" id="KW-0449">Lipoprotein</keyword>
<feature type="domain" description="Polysaccharide export protein N-terminal" evidence="16">
    <location>
        <begin position="45"/>
        <end position="145"/>
    </location>
</feature>
<dbReference type="InterPro" id="IPR049712">
    <property type="entry name" value="Poly_export"/>
</dbReference>
<evidence type="ECO:0000256" key="5">
    <source>
        <dbReference type="ARBA" id="ARBA00022597"/>
    </source>
</evidence>
<evidence type="ECO:0000256" key="7">
    <source>
        <dbReference type="ARBA" id="ARBA00022729"/>
    </source>
</evidence>
<protein>
    <recommendedName>
        <fullName evidence="20">Sugar transporter</fullName>
    </recommendedName>
</protein>
<dbReference type="Proteomes" id="UP000233618">
    <property type="component" value="Unassembled WGS sequence"/>
</dbReference>
<evidence type="ECO:0000256" key="6">
    <source>
        <dbReference type="ARBA" id="ARBA00022692"/>
    </source>
</evidence>
<keyword evidence="6 15" id="KW-0812">Transmembrane</keyword>
<dbReference type="InterPro" id="IPR054765">
    <property type="entry name" value="SLBB_dom"/>
</dbReference>
<keyword evidence="5" id="KW-0762">Sugar transport</keyword>
<keyword evidence="13" id="KW-0998">Cell outer membrane</keyword>
<dbReference type="GO" id="GO:0015288">
    <property type="term" value="F:porin activity"/>
    <property type="evidence" value="ECO:0007669"/>
    <property type="project" value="UniProtKB-KW"/>
</dbReference>
<evidence type="ECO:0000256" key="2">
    <source>
        <dbReference type="ARBA" id="ARBA00009450"/>
    </source>
</evidence>
<evidence type="ECO:0000256" key="9">
    <source>
        <dbReference type="ARBA" id="ARBA00023065"/>
    </source>
</evidence>
<evidence type="ECO:0000256" key="3">
    <source>
        <dbReference type="ARBA" id="ARBA00022448"/>
    </source>
</evidence>
<dbReference type="PROSITE" id="PS51257">
    <property type="entry name" value="PROKAR_LIPOPROTEIN"/>
    <property type="match status" value="1"/>
</dbReference>
<keyword evidence="12" id="KW-0564">Palmitate</keyword>
<keyword evidence="10" id="KW-0626">Porin</keyword>
<keyword evidence="15" id="KW-1133">Transmembrane helix</keyword>
<evidence type="ECO:0000256" key="4">
    <source>
        <dbReference type="ARBA" id="ARBA00022452"/>
    </source>
</evidence>
<evidence type="ECO:0000256" key="10">
    <source>
        <dbReference type="ARBA" id="ARBA00023114"/>
    </source>
</evidence>
<evidence type="ECO:0000256" key="13">
    <source>
        <dbReference type="ARBA" id="ARBA00023237"/>
    </source>
</evidence>
<name>A0A2N3ICF0_9BACT</name>
<evidence type="ECO:0000256" key="12">
    <source>
        <dbReference type="ARBA" id="ARBA00023139"/>
    </source>
</evidence>
<evidence type="ECO:0000259" key="16">
    <source>
        <dbReference type="Pfam" id="PF02563"/>
    </source>
</evidence>
<dbReference type="AlphaFoldDB" id="A0A2N3ICF0"/>
<keyword evidence="4" id="KW-1134">Transmembrane beta strand</keyword>
<dbReference type="GO" id="GO:0015159">
    <property type="term" value="F:polysaccharide transmembrane transporter activity"/>
    <property type="evidence" value="ECO:0007669"/>
    <property type="project" value="InterPro"/>
</dbReference>
<dbReference type="PANTHER" id="PTHR33619:SF3">
    <property type="entry name" value="POLYSACCHARIDE EXPORT PROTEIN GFCE-RELATED"/>
    <property type="match status" value="1"/>
</dbReference>
<sequence>MNKKYLFLMSLILVMSIISCRSKKDLVYLQDTGAEILASEFTTNVPEYLIKTNDNLFVSIKSLNPEVNQLYNPAQSVGGMGGAQQLYSQQSDQYLNGYQVDSNGNISLPILGAVGIAGLSQAEAQAKVQERADEYLKDASVKVKLLNYKVSVMGEVTTPGVYYNYNSSLTVLEAISMANGITEYAKVDYVLVMRTSGKQSETFRLDLTKKDFLKSKAFFLQPNDVVYVEPHRIKNTNMNSAVYSLLLSTVSTAVLITSVILTNK</sequence>
<evidence type="ECO:0000256" key="1">
    <source>
        <dbReference type="ARBA" id="ARBA00004571"/>
    </source>
</evidence>
<keyword evidence="8" id="KW-0625">Polysaccharide transport</keyword>
<dbReference type="Pfam" id="PF22461">
    <property type="entry name" value="SLBB_2"/>
    <property type="match status" value="1"/>
</dbReference>
<keyword evidence="9" id="KW-0406">Ion transport</keyword>
<reference evidence="18 19" key="1">
    <citation type="journal article" date="2017" name="Front. Microbiol.">
        <title>Labilibaculum manganireducens gen. nov., sp. nov. and Labilibaculum filiforme sp. nov., Novel Bacteroidetes Isolated from Subsurface Sediments of the Baltic Sea.</title>
        <authorList>
            <person name="Vandieken V."/>
            <person name="Marshall I.P."/>
            <person name="Niemann H."/>
            <person name="Engelen B."/>
            <person name="Cypionka H."/>
        </authorList>
    </citation>
    <scope>NUCLEOTIDE SEQUENCE [LARGE SCALE GENOMIC DNA]</scope>
    <source>
        <strain evidence="18 19">59.10-2M</strain>
    </source>
</reference>
<keyword evidence="7" id="KW-0732">Signal</keyword>
<dbReference type="Pfam" id="PF02563">
    <property type="entry name" value="Poly_export"/>
    <property type="match status" value="1"/>
</dbReference>
<dbReference type="GO" id="GO:0009279">
    <property type="term" value="C:cell outer membrane"/>
    <property type="evidence" value="ECO:0007669"/>
    <property type="project" value="UniProtKB-SubCell"/>
</dbReference>
<evidence type="ECO:0000259" key="17">
    <source>
        <dbReference type="Pfam" id="PF22461"/>
    </source>
</evidence>
<dbReference type="GO" id="GO:0006811">
    <property type="term" value="P:monoatomic ion transport"/>
    <property type="evidence" value="ECO:0007669"/>
    <property type="project" value="UniProtKB-KW"/>
</dbReference>
<dbReference type="PANTHER" id="PTHR33619">
    <property type="entry name" value="POLYSACCHARIDE EXPORT PROTEIN GFCE-RELATED"/>
    <property type="match status" value="1"/>
</dbReference>
<keyword evidence="3" id="KW-0813">Transport</keyword>
<keyword evidence="11 15" id="KW-0472">Membrane</keyword>
<keyword evidence="19" id="KW-1185">Reference proteome</keyword>
<accession>A0A2N3ICF0</accession>
<dbReference type="Gene3D" id="3.10.560.10">
    <property type="entry name" value="Outer membrane lipoprotein wza domain like"/>
    <property type="match status" value="1"/>
</dbReference>
<evidence type="ECO:0000256" key="11">
    <source>
        <dbReference type="ARBA" id="ARBA00023136"/>
    </source>
</evidence>
<evidence type="ECO:0000256" key="15">
    <source>
        <dbReference type="SAM" id="Phobius"/>
    </source>
</evidence>